<evidence type="ECO:0000256" key="5">
    <source>
        <dbReference type="ARBA" id="ARBA00022763"/>
    </source>
</evidence>
<dbReference type="GO" id="GO:0031011">
    <property type="term" value="C:Ino80 complex"/>
    <property type="evidence" value="ECO:0007669"/>
    <property type="project" value="UniProtKB-UniRule"/>
</dbReference>
<keyword evidence="8 11" id="KW-0238">DNA-binding</keyword>
<feature type="region of interest" description="Disordered" evidence="12">
    <location>
        <begin position="129"/>
        <end position="195"/>
    </location>
</feature>
<evidence type="ECO:0000256" key="12">
    <source>
        <dbReference type="SAM" id="MobiDB-lite"/>
    </source>
</evidence>
<dbReference type="CDD" id="cd18793">
    <property type="entry name" value="SF2_C_SNF"/>
    <property type="match status" value="1"/>
</dbReference>
<evidence type="ECO:0000313" key="16">
    <source>
        <dbReference type="EMBL" id="KAK9829749.1"/>
    </source>
</evidence>
<comment type="subunit">
    <text evidence="11">Component of the INO80 chromatin-remodeling complex.</text>
</comment>
<dbReference type="PANTHER" id="PTHR45685:SF2">
    <property type="entry name" value="CHROMATIN-REMODELING ATPASE INO80"/>
    <property type="match status" value="1"/>
</dbReference>
<dbReference type="EMBL" id="JALJOR010000001">
    <property type="protein sequence ID" value="KAK9829749.1"/>
    <property type="molecule type" value="Genomic_DNA"/>
</dbReference>
<dbReference type="InterPro" id="IPR050520">
    <property type="entry name" value="INO80/SWR1_helicase"/>
</dbReference>
<dbReference type="GO" id="GO:0005524">
    <property type="term" value="F:ATP binding"/>
    <property type="evidence" value="ECO:0007669"/>
    <property type="project" value="UniProtKB-UniRule"/>
</dbReference>
<dbReference type="Pfam" id="PF13892">
    <property type="entry name" value="DBINO"/>
    <property type="match status" value="1"/>
</dbReference>
<dbReference type="Proteomes" id="UP001489004">
    <property type="component" value="Unassembled WGS sequence"/>
</dbReference>
<comment type="caution">
    <text evidence="16">The sequence shown here is derived from an EMBL/GenBank/DDBJ whole genome shotgun (WGS) entry which is preliminary data.</text>
</comment>
<comment type="catalytic activity">
    <reaction evidence="11">
        <text>ATP + H2O = ADP + phosphate + H(+)</text>
        <dbReference type="Rhea" id="RHEA:13065"/>
        <dbReference type="ChEBI" id="CHEBI:15377"/>
        <dbReference type="ChEBI" id="CHEBI:15378"/>
        <dbReference type="ChEBI" id="CHEBI:30616"/>
        <dbReference type="ChEBI" id="CHEBI:43474"/>
        <dbReference type="ChEBI" id="CHEBI:456216"/>
    </reaction>
</comment>
<keyword evidence="4" id="KW-0547">Nucleotide-binding</keyword>
<feature type="domain" description="Helicase C-terminal" evidence="14">
    <location>
        <begin position="980"/>
        <end position="1130"/>
    </location>
</feature>
<dbReference type="GO" id="GO:0042393">
    <property type="term" value="F:histone binding"/>
    <property type="evidence" value="ECO:0007669"/>
    <property type="project" value="TreeGrafter"/>
</dbReference>
<evidence type="ECO:0000256" key="6">
    <source>
        <dbReference type="ARBA" id="ARBA00022801"/>
    </source>
</evidence>
<dbReference type="Pfam" id="PF00271">
    <property type="entry name" value="Helicase_C"/>
    <property type="match status" value="1"/>
</dbReference>
<dbReference type="InterPro" id="IPR014001">
    <property type="entry name" value="Helicase_ATP-bd"/>
</dbReference>
<evidence type="ECO:0000256" key="4">
    <source>
        <dbReference type="ARBA" id="ARBA00022741"/>
    </source>
</evidence>
<dbReference type="InterPro" id="IPR027417">
    <property type="entry name" value="P-loop_NTPase"/>
</dbReference>
<dbReference type="GO" id="GO:0003677">
    <property type="term" value="F:DNA binding"/>
    <property type="evidence" value="ECO:0007669"/>
    <property type="project" value="UniProtKB-UniRule"/>
</dbReference>
<keyword evidence="17" id="KW-1185">Reference proteome</keyword>
<comment type="similarity">
    <text evidence="2 11">Belongs to the SNF2/RAD54 helicase family.</text>
</comment>
<proteinExistence type="inferred from homology"/>
<dbReference type="InterPro" id="IPR000330">
    <property type="entry name" value="SNF2_N"/>
</dbReference>
<dbReference type="EC" id="3.6.4.-" evidence="11"/>
<evidence type="ECO:0000259" key="14">
    <source>
        <dbReference type="PROSITE" id="PS51194"/>
    </source>
</evidence>
<dbReference type="GO" id="GO:0006338">
    <property type="term" value="P:chromatin remodeling"/>
    <property type="evidence" value="ECO:0007669"/>
    <property type="project" value="UniProtKB-UniRule"/>
</dbReference>
<dbReference type="GO" id="GO:0016887">
    <property type="term" value="F:ATP hydrolysis activity"/>
    <property type="evidence" value="ECO:0007669"/>
    <property type="project" value="TreeGrafter"/>
</dbReference>
<dbReference type="FunFam" id="3.40.50.10810:FF:000006">
    <property type="entry name" value="Putative DNA helicase INO80"/>
    <property type="match status" value="1"/>
</dbReference>
<dbReference type="SMART" id="SM00487">
    <property type="entry name" value="DEXDc"/>
    <property type="match status" value="1"/>
</dbReference>
<dbReference type="PROSITE" id="PS51413">
    <property type="entry name" value="DBINO"/>
    <property type="match status" value="1"/>
</dbReference>
<reference evidence="16 17" key="1">
    <citation type="journal article" date="2024" name="Nat. Commun.">
        <title>Phylogenomics reveals the evolutionary origins of lichenization in chlorophyte algae.</title>
        <authorList>
            <person name="Puginier C."/>
            <person name="Libourel C."/>
            <person name="Otte J."/>
            <person name="Skaloud P."/>
            <person name="Haon M."/>
            <person name="Grisel S."/>
            <person name="Petersen M."/>
            <person name="Berrin J.G."/>
            <person name="Delaux P.M."/>
            <person name="Dal Grande F."/>
            <person name="Keller J."/>
        </authorList>
    </citation>
    <scope>NUCLEOTIDE SEQUENCE [LARGE SCALE GENOMIC DNA]</scope>
    <source>
        <strain evidence="16 17">SAG 2043</strain>
    </source>
</reference>
<protein>
    <recommendedName>
        <fullName evidence="3 11">Chromatin-remodeling ATPase INO80</fullName>
        <ecNumber evidence="11">3.6.4.-</ecNumber>
    </recommendedName>
</protein>
<evidence type="ECO:0000256" key="2">
    <source>
        <dbReference type="ARBA" id="ARBA00007025"/>
    </source>
</evidence>
<keyword evidence="9 11" id="KW-0234">DNA repair</keyword>
<evidence type="ECO:0000256" key="1">
    <source>
        <dbReference type="ARBA" id="ARBA00004123"/>
    </source>
</evidence>
<keyword evidence="5 11" id="KW-0227">DNA damage</keyword>
<evidence type="ECO:0000259" key="15">
    <source>
        <dbReference type="PROSITE" id="PS51413"/>
    </source>
</evidence>
<sequence length="1233" mass="135286">MLRGSKAKGVTAAPADEAAAAAAAAEVAATETQLVIQPSGLLPRTFDITKPFENGDDVVELGGRQFCIPPFYDVLAAQGRFPTLQELEIEAGLLGKPMTIDALTQIKNASKPDPDVQFHALGVIVGTAGKRTGSGPLGEGGRRRRSGSGSRTLYGPDGQRIIQRRRKRRKREEIPPEQRRKRTGAAAGIPEPPYIPSGSDAPVRVIVCWEASEERAAQPRALAQEELLRLPEDEQRSHAQAQLHWRWAKIACCDAPRAAHVLPAIRRKHLAAARYLAEACAREYALRLQRAQKDAAKASQRMRKLVRDMMTHWRRAEREAAEAKKQGEKEAVEAAKRAEEERERQRQEQRLAFLLTQTELYSHFMANKLGTPAGADAAAADHAAAGTAAAVAAEVAVQKTTAKMASFDAEYATLAQKGADGHAPGTLEGSLVNPTTMPASSTVEQPAGLKATLKGYQLKGLQWLVGLYEQGLNGILADEMGLGKTVQAIAFMAHLAECKGIWGPFLVVAPASTLHNWDQELQQFCPSLRVLPYWGQTADRKLLRKHLAPRRLYGQQAAFHVCVTSYQMAVQDESYLRRVRWQYMVLDEAQAIKSSVSLRWKTLLGFNCRNRLLLSGTPIQNNMAELWALLHFIMPSLFDNEDQFHEWFSKGIEGHAEGVQELNEHQLKRLHAILSPFMLRRVKQDVASEMAPKVEHTVYCQPSLRQQVVYAALKAQLDLSDLFDNGKLSERRMGSLMNLVMQLRKVCNHPQLFEEQTERAPLHFAALPPPPQPTAFGEPDWLPYLGGRSDIGFHLPRLIYEEGLPCLPSTHTGGLDTFASKWLRHRFNIFSPANLHAGAVGESGPLVLPLARRLLKAGDMLRAVTGFVPPVLAPPPHLTCSHRGFAHQQSDLQRSPWLLRLLFGPLPSLEAPGLSPCTAMGEATGSFLAGAPPLLRELSGRRLAAKRPLLGPICRVFGTAPARREYSLAKALVDSGKMAVLDALLRRLKAEGHKVLLFSQMTAMMGLLADYLAYRRYRFLRLDGSTVIADRRDMVRAFQTQPDIFVFLLSTRAGGLGINLTAADTVIFYDSDWNPTMDMQAMDRAHRLGQTREVTVYRLVIRGSVEERILARAQQKATVQQLVMSSNADASAPDVFAPSDMLSLLSDEGTPEQLAAAKEAKLQQSAATARMVGTSAGKAKGTGTARTARPRASRPRAPSGAVRKPRNHTGSKSASRPASNPASRASATKANAV</sequence>
<dbReference type="Gene3D" id="3.40.50.300">
    <property type="entry name" value="P-loop containing nucleotide triphosphate hydrolases"/>
    <property type="match status" value="1"/>
</dbReference>
<name>A0AAW1R7X8_9CHLO</name>
<evidence type="ECO:0000256" key="10">
    <source>
        <dbReference type="ARBA" id="ARBA00023242"/>
    </source>
</evidence>
<comment type="domain">
    <text evidence="11">The DBINO region is involved in binding to DNA.</text>
</comment>
<feature type="domain" description="DBINO" evidence="15">
    <location>
        <begin position="246"/>
        <end position="371"/>
    </location>
</feature>
<dbReference type="Pfam" id="PF00176">
    <property type="entry name" value="SNF2-rel_dom"/>
    <property type="match status" value="1"/>
</dbReference>
<dbReference type="PROSITE" id="PS51192">
    <property type="entry name" value="HELICASE_ATP_BIND_1"/>
    <property type="match status" value="1"/>
</dbReference>
<evidence type="ECO:0000256" key="9">
    <source>
        <dbReference type="ARBA" id="ARBA00023204"/>
    </source>
</evidence>
<accession>A0AAW1R7X8</accession>
<feature type="region of interest" description="Disordered" evidence="12">
    <location>
        <begin position="318"/>
        <end position="344"/>
    </location>
</feature>
<dbReference type="SUPFAM" id="SSF52540">
    <property type="entry name" value="P-loop containing nucleoside triphosphate hydrolases"/>
    <property type="match status" value="2"/>
</dbReference>
<keyword evidence="7 11" id="KW-0067">ATP-binding</keyword>
<dbReference type="InterPro" id="IPR038718">
    <property type="entry name" value="SNF2-like_sf"/>
</dbReference>
<comment type="subcellular location">
    <subcellularLocation>
        <location evidence="1 11">Nucleus</location>
    </subcellularLocation>
</comment>
<evidence type="ECO:0000256" key="7">
    <source>
        <dbReference type="ARBA" id="ARBA00022840"/>
    </source>
</evidence>
<dbReference type="InterPro" id="IPR001650">
    <property type="entry name" value="Helicase_C-like"/>
</dbReference>
<feature type="region of interest" description="Disordered" evidence="12">
    <location>
        <begin position="1166"/>
        <end position="1233"/>
    </location>
</feature>
<dbReference type="GO" id="GO:0006281">
    <property type="term" value="P:DNA repair"/>
    <property type="evidence" value="ECO:0007669"/>
    <property type="project" value="UniProtKB-UniRule"/>
</dbReference>
<evidence type="ECO:0000256" key="8">
    <source>
        <dbReference type="ARBA" id="ARBA00023125"/>
    </source>
</evidence>
<evidence type="ECO:0000256" key="11">
    <source>
        <dbReference type="RuleBase" id="RU368001"/>
    </source>
</evidence>
<dbReference type="InterPro" id="IPR020838">
    <property type="entry name" value="DBINO"/>
</dbReference>
<feature type="compositionally biased region" description="Low complexity" evidence="12">
    <location>
        <begin position="1166"/>
        <end position="1187"/>
    </location>
</feature>
<dbReference type="AlphaFoldDB" id="A0AAW1R7X8"/>
<feature type="compositionally biased region" description="Low complexity" evidence="12">
    <location>
        <begin position="1213"/>
        <end position="1227"/>
    </location>
</feature>
<dbReference type="Gene3D" id="3.40.50.10810">
    <property type="entry name" value="Tandem AAA-ATPase domain"/>
    <property type="match status" value="1"/>
</dbReference>
<dbReference type="PANTHER" id="PTHR45685">
    <property type="entry name" value="HELICASE SRCAP-RELATED"/>
    <property type="match status" value="1"/>
</dbReference>
<evidence type="ECO:0000256" key="3">
    <source>
        <dbReference type="ARBA" id="ARBA00019805"/>
    </source>
</evidence>
<dbReference type="PROSITE" id="PS51194">
    <property type="entry name" value="HELICASE_CTER"/>
    <property type="match status" value="1"/>
</dbReference>
<feature type="domain" description="Helicase ATP-binding" evidence="13">
    <location>
        <begin position="465"/>
        <end position="636"/>
    </location>
</feature>
<evidence type="ECO:0000259" key="13">
    <source>
        <dbReference type="PROSITE" id="PS51192"/>
    </source>
</evidence>
<dbReference type="SMART" id="SM00490">
    <property type="entry name" value="HELICc"/>
    <property type="match status" value="1"/>
</dbReference>
<organism evidence="16 17">
    <name type="scientific">[Myrmecia] bisecta</name>
    <dbReference type="NCBI Taxonomy" id="41462"/>
    <lineage>
        <taxon>Eukaryota</taxon>
        <taxon>Viridiplantae</taxon>
        <taxon>Chlorophyta</taxon>
        <taxon>core chlorophytes</taxon>
        <taxon>Trebouxiophyceae</taxon>
        <taxon>Trebouxiales</taxon>
        <taxon>Trebouxiaceae</taxon>
        <taxon>Myrmecia</taxon>
    </lineage>
</organism>
<comment type="function">
    <text evidence="11">ATPase component of the INO80 complex which remodels chromatin by shifting nucleosomes and is involved in DNA repair.</text>
</comment>
<gene>
    <name evidence="16" type="ORF">WJX72_007671</name>
</gene>
<keyword evidence="10" id="KW-0539">Nucleus</keyword>
<keyword evidence="6 11" id="KW-0378">Hydrolase</keyword>
<dbReference type="InterPro" id="IPR049730">
    <property type="entry name" value="SNF2/RAD54-like_C"/>
</dbReference>
<evidence type="ECO:0000313" key="17">
    <source>
        <dbReference type="Proteomes" id="UP001489004"/>
    </source>
</evidence>